<sequence length="305" mass="35515">MIPLPCENLNEHLFNGGSTSLISSNGYYGYQPRIHRSTLKNEDKLPETNERVEMDIEVCNVMEIGKMQVENSVPSRQVNNIKKRQWEHVDEFQESKKRRESQDVMKDLKYITKDDKETLLEDILRETHGDSYMINISSIKQCDGHVYPLTVSRVSLKIIDKKLSITGTLNTMEDLSSPLKARVKVEKDELGFWLDIPCVQNIGSCTYEDLCEFGISMNETCPKLFTDNQVPCRCPIPQGTYTILPMFHLPIRSYLRNDHIITGKYWANITIEHYDHILGCYEIYFNIKKAHNVHELKKFKYELVQ</sequence>
<dbReference type="GO" id="GO:0005319">
    <property type="term" value="F:lipid transporter activity"/>
    <property type="evidence" value="ECO:0007669"/>
    <property type="project" value="TreeGrafter"/>
</dbReference>
<dbReference type="PANTHER" id="PTHR17357:SF0">
    <property type="entry name" value="GANGLIOSIDE GM2 ACTIVATOR"/>
    <property type="match status" value="1"/>
</dbReference>
<dbReference type="InterPro" id="IPR003172">
    <property type="entry name" value="ML_dom"/>
</dbReference>
<keyword evidence="4" id="KW-1185">Reference proteome</keyword>
<accession>A0A9N9SHA9</accession>
<evidence type="ECO:0000256" key="1">
    <source>
        <dbReference type="ARBA" id="ARBA00022729"/>
    </source>
</evidence>
<feature type="domain" description="MD-2-related lipid-recognition" evidence="2">
    <location>
        <begin position="138"/>
        <end position="251"/>
    </location>
</feature>
<gene>
    <name evidence="3" type="ORF">PHAECO_LOCUS7344</name>
</gene>
<organism evidence="3 4">
    <name type="scientific">Phaedon cochleariae</name>
    <name type="common">Mustard beetle</name>
    <dbReference type="NCBI Taxonomy" id="80249"/>
    <lineage>
        <taxon>Eukaryota</taxon>
        <taxon>Metazoa</taxon>
        <taxon>Ecdysozoa</taxon>
        <taxon>Arthropoda</taxon>
        <taxon>Hexapoda</taxon>
        <taxon>Insecta</taxon>
        <taxon>Pterygota</taxon>
        <taxon>Neoptera</taxon>
        <taxon>Endopterygota</taxon>
        <taxon>Coleoptera</taxon>
        <taxon>Polyphaga</taxon>
        <taxon>Cucujiformia</taxon>
        <taxon>Chrysomeloidea</taxon>
        <taxon>Chrysomelidae</taxon>
        <taxon>Chrysomelinae</taxon>
        <taxon>Chrysomelini</taxon>
        <taxon>Phaedon</taxon>
    </lineage>
</organism>
<keyword evidence="1" id="KW-0732">Signal</keyword>
<reference evidence="3" key="1">
    <citation type="submission" date="2022-01" db="EMBL/GenBank/DDBJ databases">
        <authorList>
            <person name="King R."/>
        </authorList>
    </citation>
    <scope>NUCLEOTIDE SEQUENCE</scope>
</reference>
<evidence type="ECO:0000259" key="2">
    <source>
        <dbReference type="Pfam" id="PF02221"/>
    </source>
</evidence>
<dbReference type="GO" id="GO:0008047">
    <property type="term" value="F:enzyme activator activity"/>
    <property type="evidence" value="ECO:0007669"/>
    <property type="project" value="InterPro"/>
</dbReference>
<dbReference type="Pfam" id="PF02221">
    <property type="entry name" value="E1_DerP2_DerF2"/>
    <property type="match status" value="1"/>
</dbReference>
<evidence type="ECO:0000313" key="4">
    <source>
        <dbReference type="Proteomes" id="UP001153737"/>
    </source>
</evidence>
<dbReference type="InterPro" id="IPR028996">
    <property type="entry name" value="GM2-AP"/>
</dbReference>
<dbReference type="EMBL" id="OU896709">
    <property type="protein sequence ID" value="CAG9819663.1"/>
    <property type="molecule type" value="Genomic_DNA"/>
</dbReference>
<dbReference type="Proteomes" id="UP001153737">
    <property type="component" value="Chromosome 3"/>
</dbReference>
<dbReference type="SUPFAM" id="SSF63707">
    <property type="entry name" value="Ganglioside M2 (gm2) activator"/>
    <property type="match status" value="1"/>
</dbReference>
<protein>
    <recommendedName>
        <fullName evidence="2">MD-2-related lipid-recognition domain-containing protein</fullName>
    </recommendedName>
</protein>
<dbReference type="AlphaFoldDB" id="A0A9N9SHA9"/>
<dbReference type="GO" id="GO:0006689">
    <property type="term" value="P:ganglioside catabolic process"/>
    <property type="evidence" value="ECO:0007669"/>
    <property type="project" value="InterPro"/>
</dbReference>
<reference evidence="3" key="2">
    <citation type="submission" date="2022-10" db="EMBL/GenBank/DDBJ databases">
        <authorList>
            <consortium name="ENA_rothamsted_submissions"/>
            <consortium name="culmorum"/>
            <person name="King R."/>
        </authorList>
    </citation>
    <scope>NUCLEOTIDE SEQUENCE</scope>
</reference>
<proteinExistence type="predicted"/>
<dbReference type="InterPro" id="IPR036846">
    <property type="entry name" value="GM2-AP_sf"/>
</dbReference>
<dbReference type="OrthoDB" id="6727025at2759"/>
<dbReference type="Gene3D" id="2.70.220.10">
    <property type="entry name" value="Ganglioside GM2 activator"/>
    <property type="match status" value="1"/>
</dbReference>
<name>A0A9N9SHA9_PHACE</name>
<evidence type="ECO:0000313" key="3">
    <source>
        <dbReference type="EMBL" id="CAG9819663.1"/>
    </source>
</evidence>
<dbReference type="GO" id="GO:0009898">
    <property type="term" value="C:cytoplasmic side of plasma membrane"/>
    <property type="evidence" value="ECO:0007669"/>
    <property type="project" value="TreeGrafter"/>
</dbReference>
<dbReference type="PANTHER" id="PTHR17357">
    <property type="entry name" value="GM2 GANGLIOSIDE ACTIVATOR PROTEIN"/>
    <property type="match status" value="1"/>
</dbReference>